<evidence type="ECO:0000256" key="4">
    <source>
        <dbReference type="ARBA" id="ARBA00022982"/>
    </source>
</evidence>
<evidence type="ECO:0000256" key="3">
    <source>
        <dbReference type="ARBA" id="ARBA00022723"/>
    </source>
</evidence>
<evidence type="ECO:0000259" key="8">
    <source>
        <dbReference type="PROSITE" id="PS51007"/>
    </source>
</evidence>
<dbReference type="RefSeq" id="WP_309829325.1">
    <property type="nucleotide sequence ID" value="NZ_JAVIZX010000001.1"/>
</dbReference>
<dbReference type="Proteomes" id="UP001267710">
    <property type="component" value="Unassembled WGS sequence"/>
</dbReference>
<comment type="caution">
    <text evidence="9">The sequence shown here is derived from an EMBL/GenBank/DDBJ whole genome shotgun (WGS) entry which is preliminary data.</text>
</comment>
<dbReference type="InterPro" id="IPR051459">
    <property type="entry name" value="Cytochrome_c-type_DH"/>
</dbReference>
<keyword evidence="7" id="KW-0472">Membrane</keyword>
<evidence type="ECO:0000313" key="9">
    <source>
        <dbReference type="EMBL" id="MDR6215034.1"/>
    </source>
</evidence>
<keyword evidence="7" id="KW-1133">Transmembrane helix</keyword>
<gene>
    <name evidence="9" type="ORF">QE399_002723</name>
</gene>
<dbReference type="PRINTS" id="PR00605">
    <property type="entry name" value="CYTCHROMECIC"/>
</dbReference>
<feature type="domain" description="Cytochrome c" evidence="8">
    <location>
        <begin position="206"/>
        <end position="316"/>
    </location>
</feature>
<dbReference type="InterPro" id="IPR008168">
    <property type="entry name" value="Cyt_C_IC"/>
</dbReference>
<feature type="domain" description="Cytochrome c" evidence="8">
    <location>
        <begin position="331"/>
        <end position="421"/>
    </location>
</feature>
<evidence type="ECO:0000256" key="7">
    <source>
        <dbReference type="SAM" id="Phobius"/>
    </source>
</evidence>
<keyword evidence="4" id="KW-0249">Electron transport</keyword>
<dbReference type="InterPro" id="IPR014353">
    <property type="entry name" value="Membr-bd_ADH_cyt_c"/>
</dbReference>
<evidence type="ECO:0000256" key="5">
    <source>
        <dbReference type="ARBA" id="ARBA00023004"/>
    </source>
</evidence>
<dbReference type="InterPro" id="IPR009056">
    <property type="entry name" value="Cyt_c-like_dom"/>
</dbReference>
<protein>
    <submittedName>
        <fullName evidence="9">Mono/diheme cytochrome c family protein</fullName>
    </submittedName>
</protein>
<dbReference type="PROSITE" id="PS51007">
    <property type="entry name" value="CYTC"/>
    <property type="match status" value="3"/>
</dbReference>
<feature type="domain" description="Cytochrome c" evidence="8">
    <location>
        <begin position="61"/>
        <end position="164"/>
    </location>
</feature>
<dbReference type="Gene3D" id="1.10.760.10">
    <property type="entry name" value="Cytochrome c-like domain"/>
    <property type="match status" value="3"/>
</dbReference>
<dbReference type="PANTHER" id="PTHR35008">
    <property type="entry name" value="BLL4482 PROTEIN-RELATED"/>
    <property type="match status" value="1"/>
</dbReference>
<keyword evidence="1" id="KW-0813">Transport</keyword>
<keyword evidence="3 6" id="KW-0479">Metal-binding</keyword>
<sequence length="437" mass="46725">MTWPVPRTRRGWAVWALAAVAVAAAVVLGIFAATTGELGHWGRAVGSGAPTATEGLPSSSTLVARGAYLARVGNCMGCHTVQGGAPYAGGRSVETPFGQVRAPNLTPDDATGLGRWSADEFWTALHEGRSRDGRLLYPAFPYTSYTSMVREDADALWAYLRTVEPVHQPNLPHALKYPYSTQWALAGWRALFFRPGEWRVDPARPPEWNRGAYLVQSLGHCAACHTPRNALGGSKSRAAWAGGMLDGQGWYAPALNDPAQAGLQDWPVEDIVALLRVGTTPRAAVSGPMAEVVVRSTQYLDDADARAVAVYLQSLPLQRAEPEEAAQPVVQTLQRGQGLYTRHCAQCHGDGGEGVAGAMPPLAGNRAVVLQPPVNVIRTILHGGYLPATAGNPRPHGMPPFLHVLSDEEIADVATFIRNAWGNTAPSVGTIDVYRAR</sequence>
<keyword evidence="5 6" id="KW-0408">Iron</keyword>
<keyword evidence="2 6" id="KW-0349">Heme</keyword>
<dbReference type="Pfam" id="PF00034">
    <property type="entry name" value="Cytochrom_C"/>
    <property type="match status" value="3"/>
</dbReference>
<evidence type="ECO:0000256" key="2">
    <source>
        <dbReference type="ARBA" id="ARBA00022617"/>
    </source>
</evidence>
<dbReference type="PANTHER" id="PTHR35008:SF4">
    <property type="entry name" value="BLL4482 PROTEIN"/>
    <property type="match status" value="1"/>
</dbReference>
<dbReference type="SUPFAM" id="SSF46626">
    <property type="entry name" value="Cytochrome c"/>
    <property type="match status" value="3"/>
</dbReference>
<proteinExistence type="predicted"/>
<reference evidence="9 10" key="1">
    <citation type="submission" date="2023-08" db="EMBL/GenBank/DDBJ databases">
        <title>Functional and genomic diversity of the sorghum phyllosphere microbiome.</title>
        <authorList>
            <person name="Shade A."/>
        </authorList>
    </citation>
    <scope>NUCLEOTIDE SEQUENCE [LARGE SCALE GENOMIC DNA]</scope>
    <source>
        <strain evidence="9 10">SORGH_AS_0335</strain>
    </source>
</reference>
<keyword evidence="7" id="KW-0812">Transmembrane</keyword>
<evidence type="ECO:0000256" key="6">
    <source>
        <dbReference type="PROSITE-ProRule" id="PRU00433"/>
    </source>
</evidence>
<dbReference type="PIRSF" id="PIRSF000018">
    <property type="entry name" value="Mb_ADH_cyt_c"/>
    <property type="match status" value="1"/>
</dbReference>
<evidence type="ECO:0000256" key="1">
    <source>
        <dbReference type="ARBA" id="ARBA00022448"/>
    </source>
</evidence>
<name>A0ABU1IFJ0_9BURK</name>
<keyword evidence="10" id="KW-1185">Reference proteome</keyword>
<feature type="transmembrane region" description="Helical" evidence="7">
    <location>
        <begin position="12"/>
        <end position="33"/>
    </location>
</feature>
<organism evidence="9 10">
    <name type="scientific">Paracidovorax wautersii</name>
    <dbReference type="NCBI Taxonomy" id="1177982"/>
    <lineage>
        <taxon>Bacteria</taxon>
        <taxon>Pseudomonadati</taxon>
        <taxon>Pseudomonadota</taxon>
        <taxon>Betaproteobacteria</taxon>
        <taxon>Burkholderiales</taxon>
        <taxon>Comamonadaceae</taxon>
        <taxon>Paracidovorax</taxon>
    </lineage>
</organism>
<dbReference type="InterPro" id="IPR036909">
    <property type="entry name" value="Cyt_c-like_dom_sf"/>
</dbReference>
<evidence type="ECO:0000313" key="10">
    <source>
        <dbReference type="Proteomes" id="UP001267710"/>
    </source>
</evidence>
<dbReference type="EMBL" id="JAVIZX010000001">
    <property type="protein sequence ID" value="MDR6215034.1"/>
    <property type="molecule type" value="Genomic_DNA"/>
</dbReference>
<accession>A0ABU1IFJ0</accession>